<accession>E4ZN82</accession>
<evidence type="ECO:0000313" key="1">
    <source>
        <dbReference type="EMBL" id="CBX92941.1"/>
    </source>
</evidence>
<dbReference type="InParanoid" id="E4ZN82"/>
<dbReference type="HOGENOM" id="CLU_3087665_0_0_1"/>
<dbReference type="AlphaFoldDB" id="E4ZN82"/>
<organism evidence="2">
    <name type="scientific">Leptosphaeria maculans (strain JN3 / isolate v23.1.3 / race Av1-4-5-6-7-8)</name>
    <name type="common">Blackleg fungus</name>
    <name type="synonym">Phoma lingam</name>
    <dbReference type="NCBI Taxonomy" id="985895"/>
    <lineage>
        <taxon>Eukaryota</taxon>
        <taxon>Fungi</taxon>
        <taxon>Dikarya</taxon>
        <taxon>Ascomycota</taxon>
        <taxon>Pezizomycotina</taxon>
        <taxon>Dothideomycetes</taxon>
        <taxon>Pleosporomycetidae</taxon>
        <taxon>Pleosporales</taxon>
        <taxon>Pleosporineae</taxon>
        <taxon>Leptosphaeriaceae</taxon>
        <taxon>Plenodomus</taxon>
        <taxon>Plenodomus lingam/Leptosphaeria maculans species complex</taxon>
    </lineage>
</organism>
<dbReference type="EMBL" id="FP929105">
    <property type="protein sequence ID" value="CBX92941.1"/>
    <property type="molecule type" value="Genomic_DNA"/>
</dbReference>
<protein>
    <submittedName>
        <fullName evidence="1">Predicted protein</fullName>
    </submittedName>
</protein>
<proteinExistence type="predicted"/>
<dbReference type="Proteomes" id="UP000002668">
    <property type="component" value="Genome"/>
</dbReference>
<dbReference type="VEuPathDB" id="FungiDB:LEMA_uP038420.1"/>
<reference evidence="2" key="1">
    <citation type="journal article" date="2011" name="Nat. Commun.">
        <title>Effector diversification within compartments of the Leptosphaeria maculans genome affected by Repeat-Induced Point mutations.</title>
        <authorList>
            <person name="Rouxel T."/>
            <person name="Grandaubert J."/>
            <person name="Hane J.K."/>
            <person name="Hoede C."/>
            <person name="van de Wouw A.P."/>
            <person name="Couloux A."/>
            <person name="Dominguez V."/>
            <person name="Anthouard V."/>
            <person name="Bally P."/>
            <person name="Bourras S."/>
            <person name="Cozijnsen A.J."/>
            <person name="Ciuffetti L.M."/>
            <person name="Degrave A."/>
            <person name="Dilmaghani A."/>
            <person name="Duret L."/>
            <person name="Fudal I."/>
            <person name="Goodwin S.B."/>
            <person name="Gout L."/>
            <person name="Glaser N."/>
            <person name="Linglin J."/>
            <person name="Kema G.H.J."/>
            <person name="Lapalu N."/>
            <person name="Lawrence C.B."/>
            <person name="May K."/>
            <person name="Meyer M."/>
            <person name="Ollivier B."/>
            <person name="Poulain J."/>
            <person name="Schoch C.L."/>
            <person name="Simon A."/>
            <person name="Spatafora J.W."/>
            <person name="Stachowiak A."/>
            <person name="Turgeon B.G."/>
            <person name="Tyler B.M."/>
            <person name="Vincent D."/>
            <person name="Weissenbach J."/>
            <person name="Amselem J."/>
            <person name="Quesneville H."/>
            <person name="Oliver R.P."/>
            <person name="Wincker P."/>
            <person name="Balesdent M.-H."/>
            <person name="Howlett B.J."/>
        </authorList>
    </citation>
    <scope>NUCLEOTIDE SEQUENCE [LARGE SCALE GENOMIC DNA]</scope>
    <source>
        <strain evidence="2">JN3 / isolate v23.1.3 / race Av1-4-5-6-7-8</strain>
    </source>
</reference>
<keyword evidence="2" id="KW-1185">Reference proteome</keyword>
<gene>
    <name evidence="1" type="ORF">LEMA_uP038420.1</name>
</gene>
<evidence type="ECO:0000313" key="2">
    <source>
        <dbReference type="Proteomes" id="UP000002668"/>
    </source>
</evidence>
<sequence>MYVRTMGPGYDPGGLKSTVLRNAALLWQTAKSKRAARLHVRRDQLNFCDEQY</sequence>
<name>E4ZN82_LEPMJ</name>